<dbReference type="Proteomes" id="UP000075882">
    <property type="component" value="Unassembled WGS sequence"/>
</dbReference>
<evidence type="ECO:0000256" key="3">
    <source>
        <dbReference type="ARBA" id="ARBA00022694"/>
    </source>
</evidence>
<feature type="signal peptide" evidence="5">
    <location>
        <begin position="1"/>
        <end position="18"/>
    </location>
</feature>
<dbReference type="GO" id="GO:0003723">
    <property type="term" value="F:RNA binding"/>
    <property type="evidence" value="ECO:0007669"/>
    <property type="project" value="TreeGrafter"/>
</dbReference>
<dbReference type="VEuPathDB" id="VectorBase:ACON2_036476"/>
<sequence length="426" mass="47102">MKFFIAIMAVAFVAASEASYLPYDDVLSYQHGYGYGLPVSKVVYGSSYDLPAAVNKYSYPSSLYGSYPAVKKVVEYPSVAPVLATKVVDNSYDLGYNKLVAPVLSSGYGLGYNKLVAPVVATKVIDNGLWNYGGYGLGYNKYLSTAPVAKYVFNVAIEQVVDVTKSAVNNQDVVPKPFCLKELKAAFGGQIRLLNRLTVVFGDATVSLLLNRSNNIRCYNLIAALPISDTSYQYACQTMTCDIITYNQASIHLRTTRNFYYLAVDRNIAFEIKYSPAIVTPADRKQTITRAHRYHMTGKSRNVIISSGATNPFQLRSPYDIANLGLIFGLTEEKSKEAIRGVPNRTLLSAEGRRLGKAGVVIARREPNRDDSDDYSDSELEEDISDDENGDAEHEKDVNMDDHDETDEDVDADAETKRPPKKMAKH</sequence>
<protein>
    <submittedName>
        <fullName evidence="6">Uncharacterized protein</fullName>
    </submittedName>
</protein>
<dbReference type="GO" id="GO:0008033">
    <property type="term" value="P:tRNA processing"/>
    <property type="evidence" value="ECO:0007669"/>
    <property type="project" value="UniProtKB-KW"/>
</dbReference>
<dbReference type="AlphaFoldDB" id="A0A8W7PD67"/>
<feature type="compositionally biased region" description="Acidic residues" evidence="4">
    <location>
        <begin position="371"/>
        <end position="390"/>
    </location>
</feature>
<evidence type="ECO:0000256" key="1">
    <source>
        <dbReference type="ARBA" id="ARBA00004123"/>
    </source>
</evidence>
<keyword evidence="3" id="KW-0819">tRNA processing</keyword>
<dbReference type="InterPro" id="IPR016195">
    <property type="entry name" value="Pol/histidinol_Pase-like"/>
</dbReference>
<dbReference type="GO" id="GO:0005655">
    <property type="term" value="C:nucleolar ribonuclease P complex"/>
    <property type="evidence" value="ECO:0007669"/>
    <property type="project" value="TreeGrafter"/>
</dbReference>
<evidence type="ECO:0000313" key="6">
    <source>
        <dbReference type="EnsemblMetazoa" id="ACOM029915-PA.1"/>
    </source>
</evidence>
<dbReference type="Gene3D" id="3.20.20.140">
    <property type="entry name" value="Metal-dependent hydrolases"/>
    <property type="match status" value="1"/>
</dbReference>
<reference evidence="6" key="1">
    <citation type="submission" date="2022-08" db="UniProtKB">
        <authorList>
            <consortium name="EnsemblMetazoa"/>
        </authorList>
    </citation>
    <scope>IDENTIFICATION</scope>
</reference>
<dbReference type="Pfam" id="PF01876">
    <property type="entry name" value="RNase_P_p30"/>
    <property type="match status" value="1"/>
</dbReference>
<feature type="region of interest" description="Disordered" evidence="4">
    <location>
        <begin position="362"/>
        <end position="426"/>
    </location>
</feature>
<dbReference type="FunFam" id="3.20.20.140:FF:000187">
    <property type="entry name" value="Ribonuclease P protein subunit p30-like Protein"/>
    <property type="match status" value="1"/>
</dbReference>
<evidence type="ECO:0000256" key="2">
    <source>
        <dbReference type="ARBA" id="ARBA00007331"/>
    </source>
</evidence>
<evidence type="ECO:0000256" key="5">
    <source>
        <dbReference type="SAM" id="SignalP"/>
    </source>
</evidence>
<dbReference type="VEuPathDB" id="VectorBase:ACON2_043154"/>
<dbReference type="PANTHER" id="PTHR13031">
    <property type="entry name" value="RIBONUCLEASE P SUBUNIT P30"/>
    <property type="match status" value="1"/>
</dbReference>
<comment type="similarity">
    <text evidence="2">Belongs to the eukaryotic/archaeal RNase P protein component 3 family.</text>
</comment>
<dbReference type="SUPFAM" id="SSF89550">
    <property type="entry name" value="PHP domain-like"/>
    <property type="match status" value="1"/>
</dbReference>
<feature type="compositionally biased region" description="Basic and acidic residues" evidence="4">
    <location>
        <begin position="391"/>
        <end position="401"/>
    </location>
</feature>
<feature type="compositionally biased region" description="Acidic residues" evidence="4">
    <location>
        <begin position="402"/>
        <end position="413"/>
    </location>
</feature>
<feature type="chain" id="PRO_5036471607" evidence="5">
    <location>
        <begin position="19"/>
        <end position="426"/>
    </location>
</feature>
<comment type="subcellular location">
    <subcellularLocation>
        <location evidence="1">Nucleus</location>
    </subcellularLocation>
</comment>
<dbReference type="EnsemblMetazoa" id="ACOM029915-RA">
    <property type="protein sequence ID" value="ACOM029915-PA.1"/>
    <property type="gene ID" value="ACOM029915"/>
</dbReference>
<dbReference type="InterPro" id="IPR002738">
    <property type="entry name" value="RNase_P_p30"/>
</dbReference>
<organism evidence="6">
    <name type="scientific">Anopheles coluzzii</name>
    <name type="common">African malaria mosquito</name>
    <dbReference type="NCBI Taxonomy" id="1518534"/>
    <lineage>
        <taxon>Eukaryota</taxon>
        <taxon>Metazoa</taxon>
        <taxon>Ecdysozoa</taxon>
        <taxon>Arthropoda</taxon>
        <taxon>Hexapoda</taxon>
        <taxon>Insecta</taxon>
        <taxon>Pterygota</taxon>
        <taxon>Neoptera</taxon>
        <taxon>Endopterygota</taxon>
        <taxon>Diptera</taxon>
        <taxon>Nematocera</taxon>
        <taxon>Culicoidea</taxon>
        <taxon>Culicidae</taxon>
        <taxon>Anophelinae</taxon>
        <taxon>Anopheles</taxon>
    </lineage>
</organism>
<evidence type="ECO:0000256" key="4">
    <source>
        <dbReference type="SAM" id="MobiDB-lite"/>
    </source>
</evidence>
<keyword evidence="5" id="KW-0732">Signal</keyword>
<accession>A0A8W7PD67</accession>
<name>A0A8W7PD67_ANOCL</name>
<dbReference type="PANTHER" id="PTHR13031:SF0">
    <property type="entry name" value="RIBONUCLEASE P PROTEIN SUBUNIT P30"/>
    <property type="match status" value="1"/>
</dbReference>
<proteinExistence type="inferred from homology"/>